<keyword evidence="3" id="KW-1185">Reference proteome</keyword>
<evidence type="ECO:0000313" key="2">
    <source>
        <dbReference type="EMBL" id="SFF87515.1"/>
    </source>
</evidence>
<dbReference type="EMBL" id="FOOH01000012">
    <property type="protein sequence ID" value="SFF87515.1"/>
    <property type="molecule type" value="Genomic_DNA"/>
</dbReference>
<gene>
    <name evidence="2" type="ORF">SAMN04488033_11238</name>
</gene>
<reference evidence="3" key="1">
    <citation type="submission" date="2016-10" db="EMBL/GenBank/DDBJ databases">
        <authorList>
            <person name="Varghese N."/>
            <person name="Submissions S."/>
        </authorList>
    </citation>
    <scope>NUCLEOTIDE SEQUENCE [LARGE SCALE GENOMIC DNA]</scope>
    <source>
        <strain evidence="3">DSM 23515</strain>
    </source>
</reference>
<accession>A0A1I2M7L2</accession>
<sequence length="218" mass="24090">MKRSLNILIVCAVLFGFANLHAQEAISINENSAKEKKLRPIRIGAKIGFPIIIGGNLEYVSPLLNQKLAVSVDYSNIKSDWLVGEEQVDASNNDELNYTYIEGGLNYYFFKPGRGLYGGLSYGNINIKGTVHYEDSRDILDASHGSLNIKLGAKLGGLSYFRPKVGYSFSSLPDHVEAIKVYNDGSRETINFEFDSEVKPYNLLFSGLMANIGIGFAF</sequence>
<dbReference type="RefSeq" id="WP_093304611.1">
    <property type="nucleotide sequence ID" value="NZ_FOOH01000012.1"/>
</dbReference>
<keyword evidence="1" id="KW-0732">Signal</keyword>
<feature type="signal peptide" evidence="1">
    <location>
        <begin position="1"/>
        <end position="22"/>
    </location>
</feature>
<evidence type="ECO:0000256" key="1">
    <source>
        <dbReference type="SAM" id="SignalP"/>
    </source>
</evidence>
<protein>
    <recommendedName>
        <fullName evidence="4">Outer membrane protein beta-barrel domain-containing protein</fullName>
    </recommendedName>
</protein>
<feature type="chain" id="PRO_5011778803" description="Outer membrane protein beta-barrel domain-containing protein" evidence="1">
    <location>
        <begin position="23"/>
        <end position="218"/>
    </location>
</feature>
<dbReference type="Proteomes" id="UP000199116">
    <property type="component" value="Unassembled WGS sequence"/>
</dbReference>
<evidence type="ECO:0008006" key="4">
    <source>
        <dbReference type="Google" id="ProtNLM"/>
    </source>
</evidence>
<name>A0A1I2M7L2_9FLAO</name>
<organism evidence="2 3">
    <name type="scientific">Salegentibacter agarivorans</name>
    <dbReference type="NCBI Taxonomy" id="345907"/>
    <lineage>
        <taxon>Bacteria</taxon>
        <taxon>Pseudomonadati</taxon>
        <taxon>Bacteroidota</taxon>
        <taxon>Flavobacteriia</taxon>
        <taxon>Flavobacteriales</taxon>
        <taxon>Flavobacteriaceae</taxon>
        <taxon>Salegentibacter</taxon>
    </lineage>
</organism>
<dbReference type="AlphaFoldDB" id="A0A1I2M7L2"/>
<evidence type="ECO:0000313" key="3">
    <source>
        <dbReference type="Proteomes" id="UP000199116"/>
    </source>
</evidence>
<proteinExistence type="predicted"/>